<dbReference type="InterPro" id="IPR029063">
    <property type="entry name" value="SAM-dependent_MTases_sf"/>
</dbReference>
<dbReference type="GO" id="GO:0008757">
    <property type="term" value="F:S-adenosylmethionine-dependent methyltransferase activity"/>
    <property type="evidence" value="ECO:0007669"/>
    <property type="project" value="InterPro"/>
</dbReference>
<evidence type="ECO:0000313" key="2">
    <source>
        <dbReference type="EMBL" id="OGC51801.1"/>
    </source>
</evidence>
<name>A0A1F4V3N8_UNCKA</name>
<reference evidence="2 3" key="1">
    <citation type="journal article" date="2016" name="Nat. Commun.">
        <title>Thousands of microbial genomes shed light on interconnected biogeochemical processes in an aquifer system.</title>
        <authorList>
            <person name="Anantharaman K."/>
            <person name="Brown C.T."/>
            <person name="Hug L.A."/>
            <person name="Sharon I."/>
            <person name="Castelle C.J."/>
            <person name="Probst A.J."/>
            <person name="Thomas B.C."/>
            <person name="Singh A."/>
            <person name="Wilkins M.J."/>
            <person name="Karaoz U."/>
            <person name="Brodie E.L."/>
            <person name="Williams K.H."/>
            <person name="Hubbard S.S."/>
            <person name="Banfield J.F."/>
        </authorList>
    </citation>
    <scope>NUCLEOTIDE SEQUENCE [LARGE SCALE GENOMIC DNA]</scope>
</reference>
<organism evidence="2 3">
    <name type="scientific">candidate division WWE3 bacterium RIFCSPHIGHO2_01_FULL_43_9</name>
    <dbReference type="NCBI Taxonomy" id="1802618"/>
    <lineage>
        <taxon>Bacteria</taxon>
        <taxon>Katanobacteria</taxon>
    </lineage>
</organism>
<protein>
    <recommendedName>
        <fullName evidence="1">Methyltransferase type 11 domain-containing protein</fullName>
    </recommendedName>
</protein>
<dbReference type="Proteomes" id="UP000176853">
    <property type="component" value="Unassembled WGS sequence"/>
</dbReference>
<sequence length="235" mass="26996">MGHYLWVVRFPIIFAYTLYTKIKNGRLVGCNKDYKGHQEEFYSHPLTTDKSDKFHKERQRISKLAKSEGRNKSVLEVGTGAGWQALNLEQAGFEQITAIDLVEKRIEFCKTTHPTTKAEFKVMDATNLEYENASFDAVVFSAMLHDIAREPRIKALEEAMRVAGNTIIVFEPRYFSNRLHALAYGIVGEIVDESSSFLDFVNHDLDKVFSENGWMLTSSELAWHKMLCISVYERI</sequence>
<feature type="domain" description="Methyltransferase type 11" evidence="1">
    <location>
        <begin position="75"/>
        <end position="162"/>
    </location>
</feature>
<dbReference type="Gene3D" id="3.40.50.150">
    <property type="entry name" value="Vaccinia Virus protein VP39"/>
    <property type="match status" value="1"/>
</dbReference>
<accession>A0A1F4V3N8</accession>
<evidence type="ECO:0000313" key="3">
    <source>
        <dbReference type="Proteomes" id="UP000176853"/>
    </source>
</evidence>
<dbReference type="Pfam" id="PF08241">
    <property type="entry name" value="Methyltransf_11"/>
    <property type="match status" value="1"/>
</dbReference>
<dbReference type="SUPFAM" id="SSF53335">
    <property type="entry name" value="S-adenosyl-L-methionine-dependent methyltransferases"/>
    <property type="match status" value="1"/>
</dbReference>
<dbReference type="InterPro" id="IPR013216">
    <property type="entry name" value="Methyltransf_11"/>
</dbReference>
<evidence type="ECO:0000259" key="1">
    <source>
        <dbReference type="Pfam" id="PF08241"/>
    </source>
</evidence>
<dbReference type="EMBL" id="MEVB01000034">
    <property type="protein sequence ID" value="OGC51801.1"/>
    <property type="molecule type" value="Genomic_DNA"/>
</dbReference>
<dbReference type="AlphaFoldDB" id="A0A1F4V3N8"/>
<gene>
    <name evidence="2" type="ORF">A2709_03025</name>
</gene>
<proteinExistence type="predicted"/>
<comment type="caution">
    <text evidence="2">The sequence shown here is derived from an EMBL/GenBank/DDBJ whole genome shotgun (WGS) entry which is preliminary data.</text>
</comment>
<dbReference type="CDD" id="cd02440">
    <property type="entry name" value="AdoMet_MTases"/>
    <property type="match status" value="1"/>
</dbReference>